<dbReference type="RefSeq" id="WP_183794083.1">
    <property type="nucleotide sequence ID" value="NZ_JACIDU010000016.1"/>
</dbReference>
<comment type="caution">
    <text evidence="1">The sequence shown here is derived from an EMBL/GenBank/DDBJ whole genome shotgun (WGS) entry which is preliminary data.</text>
</comment>
<evidence type="ECO:0000313" key="1">
    <source>
        <dbReference type="EMBL" id="MBB4105005.1"/>
    </source>
</evidence>
<evidence type="ECO:0008006" key="3">
    <source>
        <dbReference type="Google" id="ProtNLM"/>
    </source>
</evidence>
<sequence length="296" mass="32401">MAERRFCRDLCLARGEPVAGLGPSSRSYVLLHWPRAHWRVPRFRSHLMPDFLGKAIQTANAAGIHVALVDGDHIGFTHEGIIRRSVTAEQAESLLLHIADGGRLDGERDERVTIICCTDAKQDPCCARYGFATWKALRQAADPDRFRILQSTHLGGCRFAASLLVLPQRARYGRLEPFEVEDFLDCVGAGVAYLPAYRGNPLLDAPRQAAEHAALSWAAQNGVSGEVSFRDVAEPPSRENSLAYALAVGGHRLTVTVEQSAFAVNTRCTTIESGGDPAQVMRWIATAVVVDSRETQ</sequence>
<keyword evidence="2" id="KW-1185">Reference proteome</keyword>
<dbReference type="Pfam" id="PF06999">
    <property type="entry name" value="Suc_Fer-like"/>
    <property type="match status" value="1"/>
</dbReference>
<evidence type="ECO:0000313" key="2">
    <source>
        <dbReference type="Proteomes" id="UP000584824"/>
    </source>
</evidence>
<dbReference type="InterPro" id="IPR009737">
    <property type="entry name" value="Aim32/Apd1-like"/>
</dbReference>
<dbReference type="SUPFAM" id="SSF52833">
    <property type="entry name" value="Thioredoxin-like"/>
    <property type="match status" value="1"/>
</dbReference>
<organism evidence="1 2">
    <name type="scientific">Allorhizobium borbori</name>
    <dbReference type="NCBI Taxonomy" id="485907"/>
    <lineage>
        <taxon>Bacteria</taxon>
        <taxon>Pseudomonadati</taxon>
        <taxon>Pseudomonadota</taxon>
        <taxon>Alphaproteobacteria</taxon>
        <taxon>Hyphomicrobiales</taxon>
        <taxon>Rhizobiaceae</taxon>
        <taxon>Rhizobium/Agrobacterium group</taxon>
        <taxon>Allorhizobium</taxon>
    </lineage>
</organism>
<name>A0A7W6K6I0_9HYPH</name>
<dbReference type="InterPro" id="IPR036249">
    <property type="entry name" value="Thioredoxin-like_sf"/>
</dbReference>
<dbReference type="Gene3D" id="3.40.30.10">
    <property type="entry name" value="Glutaredoxin"/>
    <property type="match status" value="1"/>
</dbReference>
<dbReference type="Proteomes" id="UP000584824">
    <property type="component" value="Unassembled WGS sequence"/>
</dbReference>
<reference evidence="1 2" key="1">
    <citation type="submission" date="2020-08" db="EMBL/GenBank/DDBJ databases">
        <title>Genomic Encyclopedia of Type Strains, Phase IV (KMG-IV): sequencing the most valuable type-strain genomes for metagenomic binning, comparative biology and taxonomic classification.</title>
        <authorList>
            <person name="Goeker M."/>
        </authorList>
    </citation>
    <scope>NUCLEOTIDE SEQUENCE [LARGE SCALE GENOMIC DNA]</scope>
    <source>
        <strain evidence="1 2">DSM 26385</strain>
    </source>
</reference>
<dbReference type="AlphaFoldDB" id="A0A7W6K6I0"/>
<proteinExistence type="predicted"/>
<protein>
    <recommendedName>
        <fullName evidence="3">Sucrase ferredoxin</fullName>
    </recommendedName>
</protein>
<gene>
    <name evidence="1" type="ORF">GGQ66_003588</name>
</gene>
<dbReference type="EMBL" id="JACIDU010000016">
    <property type="protein sequence ID" value="MBB4105005.1"/>
    <property type="molecule type" value="Genomic_DNA"/>
</dbReference>
<accession>A0A7W6K6I0</accession>